<dbReference type="SUPFAM" id="SSF109854">
    <property type="entry name" value="DinB/YfiT-like putative metalloenzymes"/>
    <property type="match status" value="1"/>
</dbReference>
<evidence type="ECO:0000313" key="2">
    <source>
        <dbReference type="EMBL" id="VAX11091.1"/>
    </source>
</evidence>
<dbReference type="AlphaFoldDB" id="A0A3B1B9X7"/>
<dbReference type="PANTHER" id="PTHR37302:SF1">
    <property type="entry name" value="PROTEIN DINB"/>
    <property type="match status" value="1"/>
</dbReference>
<dbReference type="Gene3D" id="1.20.120.450">
    <property type="entry name" value="dinb family like domain"/>
    <property type="match status" value="1"/>
</dbReference>
<name>A0A3B1B9X7_9ZZZZ</name>
<keyword evidence="1" id="KW-0479">Metal-binding</keyword>
<evidence type="ECO:0000256" key="1">
    <source>
        <dbReference type="ARBA" id="ARBA00022723"/>
    </source>
</evidence>
<reference evidence="2" key="1">
    <citation type="submission" date="2018-06" db="EMBL/GenBank/DDBJ databases">
        <authorList>
            <person name="Zhirakovskaya E."/>
        </authorList>
    </citation>
    <scope>NUCLEOTIDE SEQUENCE</scope>
</reference>
<dbReference type="GO" id="GO:0046872">
    <property type="term" value="F:metal ion binding"/>
    <property type="evidence" value="ECO:0007669"/>
    <property type="project" value="UniProtKB-KW"/>
</dbReference>
<dbReference type="InterPro" id="IPR034660">
    <property type="entry name" value="DinB/YfiT-like"/>
</dbReference>
<protein>
    <submittedName>
        <fullName evidence="2">DinB family protein</fullName>
    </submittedName>
</protein>
<dbReference type="EMBL" id="UOFY01000062">
    <property type="protein sequence ID" value="VAX11091.1"/>
    <property type="molecule type" value="Genomic_DNA"/>
</dbReference>
<dbReference type="PANTHER" id="PTHR37302">
    <property type="entry name" value="SLR1116 PROTEIN"/>
    <property type="match status" value="1"/>
</dbReference>
<proteinExistence type="predicted"/>
<dbReference type="Pfam" id="PF05163">
    <property type="entry name" value="DinB"/>
    <property type="match status" value="1"/>
</dbReference>
<organism evidence="2">
    <name type="scientific">hydrothermal vent metagenome</name>
    <dbReference type="NCBI Taxonomy" id="652676"/>
    <lineage>
        <taxon>unclassified sequences</taxon>
        <taxon>metagenomes</taxon>
        <taxon>ecological metagenomes</taxon>
    </lineage>
</organism>
<accession>A0A3B1B9X7</accession>
<gene>
    <name evidence="2" type="ORF">MNBD_GAMMA25-1487</name>
</gene>
<sequence length="169" mass="19848">MCIEKQFEMLSKYNSWMNKKIFNLCDSLSNDIRKKDMGAFFGSIHGTLDHILYGDTAWLERLRDSAYKPRDINKIVYSNWDDLKQERFIIDNKIDIWVKSLNVSMLNQTHTYTSNVDGKQRSVPYWTLVHHIFHHQTHHRGQLTTLLSQLGIDFGSTDIPFMPGLKKRG</sequence>
<dbReference type="InterPro" id="IPR007837">
    <property type="entry name" value="DinB"/>
</dbReference>